<evidence type="ECO:0000259" key="3">
    <source>
        <dbReference type="Pfam" id="PF14606"/>
    </source>
</evidence>
<feature type="domain" description="SGNH hydrolase-type esterase" evidence="2">
    <location>
        <begin position="33"/>
        <end position="208"/>
    </location>
</feature>
<dbReference type="Pfam" id="PF00326">
    <property type="entry name" value="Peptidase_S9"/>
    <property type="match status" value="1"/>
</dbReference>
<proteinExistence type="predicted"/>
<evidence type="ECO:0000259" key="4">
    <source>
        <dbReference type="Pfam" id="PF14607"/>
    </source>
</evidence>
<dbReference type="Gene3D" id="2.60.120.260">
    <property type="entry name" value="Galactose-binding domain-like"/>
    <property type="match status" value="1"/>
</dbReference>
<feature type="domain" description="Peptidase S9 prolyl oligopeptidase catalytic" evidence="1">
    <location>
        <begin position="325"/>
        <end position="470"/>
    </location>
</feature>
<dbReference type="Proteomes" id="UP001141933">
    <property type="component" value="Unassembled WGS sequence"/>
</dbReference>
<dbReference type="Pfam" id="PF14607">
    <property type="entry name" value="GxDLY"/>
    <property type="match status" value="1"/>
</dbReference>
<keyword evidence="6" id="KW-1185">Reference proteome</keyword>
<dbReference type="InterPro" id="IPR036514">
    <property type="entry name" value="SGNH_hydro_sf"/>
</dbReference>
<accession>A0ABT4PHC5</accession>
<dbReference type="InterPro" id="IPR001375">
    <property type="entry name" value="Peptidase_S9_cat"/>
</dbReference>
<dbReference type="RefSeq" id="WP_269877665.1">
    <property type="nucleotide sequence ID" value="NZ_JAPZVM010000004.1"/>
</dbReference>
<name>A0ABT4PHC5_9BACT</name>
<feature type="domain" description="SGNH hydrolase-type esterase" evidence="2">
    <location>
        <begin position="1097"/>
        <end position="1262"/>
    </location>
</feature>
<dbReference type="Gene3D" id="3.40.50.1110">
    <property type="entry name" value="SGNH hydrolase"/>
    <property type="match status" value="4"/>
</dbReference>
<feature type="domain" description="SGNH hydrolase-type esterase" evidence="2">
    <location>
        <begin position="524"/>
        <end position="696"/>
    </location>
</feature>
<dbReference type="Pfam" id="PF14606">
    <property type="entry name" value="Lipase_GDSL_3"/>
    <property type="match status" value="1"/>
</dbReference>
<dbReference type="EMBL" id="JAPZVM010000004">
    <property type="protein sequence ID" value="MCZ8372458.1"/>
    <property type="molecule type" value="Genomic_DNA"/>
</dbReference>
<dbReference type="PANTHER" id="PTHR30383">
    <property type="entry name" value="THIOESTERASE 1/PROTEASE 1/LYSOPHOSPHOLIPASE L1"/>
    <property type="match status" value="1"/>
</dbReference>
<evidence type="ECO:0000259" key="1">
    <source>
        <dbReference type="Pfam" id="PF00326"/>
    </source>
</evidence>
<comment type="caution">
    <text evidence="5">The sequence shown here is derived from an EMBL/GenBank/DDBJ whole genome shotgun (WGS) entry which is preliminary data.</text>
</comment>
<protein>
    <submittedName>
        <fullName evidence="5">GDSL-type esterase/lipase family protein</fullName>
    </submittedName>
</protein>
<dbReference type="InterPro" id="IPR013830">
    <property type="entry name" value="SGNH_hydro"/>
</dbReference>
<sequence length="1273" mass="143635">MRHLFMGRLWVIGLLLLFVCNVSGAEKCIKVACVGNSITYGAGINHREKNAYPAQLQYFLGDGYRVQNFGSNGATAQTDGDYPYVRTEVYKNSLAFEPDIVLIKLGTNDTKPQNWKGKERFMEDLQHLIDAYKGLPSNPKVVLLTPVRCFLTEKNTISPKLIEKEVRESVEELAYRNGLGIVNLFNIFGDQWDGALMPDRLHPSAIGAGIMARKTGEFILNMTGGKEVAPASYGGTAFNFHGYRGEDFKVDGVECKIVKPAKEAKGKPWVWRARFWGHEPQTDIDLLEQGFHIAYCDVADLYGADKAVKRWNRFYRFMTGRGFNRKVVLEGMSRGGLIVYNWAAQNPDKVACIYADAPVMDFKSWPMGKGKYAGSETDIQQLMKAYGFKNEAEALKWHGNPLDHVEKIARAGFPVLHVVGDADEIVPVEENTALFEKGMKEKKGNIRVIHKPGIGHHPHSLNNPEKIVNFILKATGHFLNPCTRAVPGNEYRSGAGWKEGAEWHAIAGEVESELDGRELDVLLVGNSITQGWGGERKLVTYKPGKAAMDRMAGEGNWASAGISGDRTQNVLWRLRNGNYNRCRPKNVVIAIGINNLISGGDDAEDTAEGIIAVTEEACREFPESKIILLGLFPSGKEKDCEVRRQCNRIHEVLGGHGFDKRVVYVNPTEWFLDEKGTIKGDLYSGDYIHLTEKGYECVAEKLKELIERDKAVRTVWYEPAKDSCLPVHGRWWNAEIGGHFQRLPDRAAELVRKPVWDLSLQTAGVYVKFYTNATSVRVRYQVTGGLSMVHMPATGVSGVDLYSMDCDGVVNWCAGNYQFGDTIQYSYEDLTDRNTHKKGNEYTLYLPLYNGVKWLQIGVPEGCRMDFVKPSVEKPVVVYGTSIAQGACASRPGMAWTNILQRKLDRPVVNLGFSGNGQLDESMFRLLSECDAAVYVIDCMPNMTKERVKLIRERLIKGIGILREKNETPILLVEHDGYMGYRASDKKGALFTQTNRELKAAYEALKDSVRNLYYLSFEEIGMGMDSQVDGVHATDLGMQQYAEAYYRKITSVLYPELQPTVFVPARQHRDSYTYQWNDRHEEILKYNETEKPEIVMLGNSITHFWGGEPFEKRRVADEVWQKLFKGKRVVNLGFGWDRLENVMWRIQHGELDGYSAQKIFMMLGTNNLSVNTNEEIVSGIKEIVSWIKIKQPDAKLYVVKILPRRNMEERLGVLNGLLEEAVATDRKVQVIDLTDVFIGKDGKIDEKLFSDGLHPNCEGYKRIAKVLRKYVMQ</sequence>
<dbReference type="Pfam" id="PF13472">
    <property type="entry name" value="Lipase_GDSL_2"/>
    <property type="match status" value="3"/>
</dbReference>
<gene>
    <name evidence="5" type="ORF">O6P32_07000</name>
</gene>
<dbReference type="SUPFAM" id="SSF52266">
    <property type="entry name" value="SGNH hydrolase"/>
    <property type="match status" value="4"/>
</dbReference>
<dbReference type="PANTHER" id="PTHR30383:SF5">
    <property type="entry name" value="SGNH HYDROLASE-TYPE ESTERASE DOMAIN-CONTAINING PROTEIN"/>
    <property type="match status" value="1"/>
</dbReference>
<reference evidence="5" key="1">
    <citation type="submission" date="2022-12" db="EMBL/GenBank/DDBJ databases">
        <title>Phocaeicola acetigenes sp. nov., isolated feces from a healthy human.</title>
        <authorList>
            <person name="Do H."/>
            <person name="Ha Y.B."/>
            <person name="Kim J.-S."/>
            <person name="Suh M.K."/>
            <person name="Kim H.S."/>
            <person name="Lee J.-S."/>
        </authorList>
    </citation>
    <scope>NUCLEOTIDE SEQUENCE</scope>
    <source>
        <strain evidence="5">KGMB11183</strain>
    </source>
</reference>
<feature type="domain" description="SGNH hydrolase-type esterase N-terminal" evidence="4">
    <location>
        <begin position="715"/>
        <end position="862"/>
    </location>
</feature>
<dbReference type="CDD" id="cd01844">
    <property type="entry name" value="SGNH_hydrolase_like_6"/>
    <property type="match status" value="1"/>
</dbReference>
<evidence type="ECO:0000259" key="2">
    <source>
        <dbReference type="Pfam" id="PF13472"/>
    </source>
</evidence>
<evidence type="ECO:0000313" key="6">
    <source>
        <dbReference type="Proteomes" id="UP001141933"/>
    </source>
</evidence>
<feature type="domain" description="SGNH hydrolase-type esterase" evidence="3">
    <location>
        <begin position="873"/>
        <end position="1049"/>
    </location>
</feature>
<dbReference type="InterPro" id="IPR029058">
    <property type="entry name" value="AB_hydrolase_fold"/>
</dbReference>
<dbReference type="InterPro" id="IPR051532">
    <property type="entry name" value="Ester_Hydrolysis_Enzymes"/>
</dbReference>
<dbReference type="InterPro" id="IPR032740">
    <property type="entry name" value="GxDLY"/>
</dbReference>
<dbReference type="SUPFAM" id="SSF53474">
    <property type="entry name" value="alpha/beta-Hydrolases"/>
    <property type="match status" value="1"/>
</dbReference>
<evidence type="ECO:0000313" key="5">
    <source>
        <dbReference type="EMBL" id="MCZ8372458.1"/>
    </source>
</evidence>
<dbReference type="Gene3D" id="3.40.50.1820">
    <property type="entry name" value="alpha/beta hydrolase"/>
    <property type="match status" value="1"/>
</dbReference>
<organism evidence="5 6">
    <name type="scientific">Phocaeicola acetigenes</name>
    <dbReference type="NCBI Taxonomy" id="3016083"/>
    <lineage>
        <taxon>Bacteria</taxon>
        <taxon>Pseudomonadati</taxon>
        <taxon>Bacteroidota</taxon>
        <taxon>Bacteroidia</taxon>
        <taxon>Bacteroidales</taxon>
        <taxon>Bacteroidaceae</taxon>
        <taxon>Phocaeicola</taxon>
    </lineage>
</organism>